<protein>
    <submittedName>
        <fullName evidence="1">Uncharacterized protein</fullName>
    </submittedName>
</protein>
<sequence>MSRINVLTKETPQSSLALATIHVTAHKQRKSASGKDAADWPYSRVCAFQQWSANPVRLEEWTCAQREAQASRVAERRLQKGALQKLCPRASCCAACGIRPEQRLNARPLRGQGRLEDLVRKRRRGPHLCRCFRTRVQWELWPCRTPSACEEAPPTWLHVLLWVSPDRTPGSLPQRVRPSGAVGVWGRELRPGLGWGRRCCGWRCALHPPPQAETTAPYRLSPGQHDLQEPRFQNQTNCLKTETEAQEVRLSTGILLSHEAAQNDASGRSTDGPRGWILREVSQREKQHKITMAGGT</sequence>
<gene>
    <name evidence="1" type="ORF">MRATA1EN3_LOCUS20486</name>
</gene>
<dbReference type="EMBL" id="OX596088">
    <property type="protein sequence ID" value="CAI9709273.1"/>
    <property type="molecule type" value="Genomic_DNA"/>
</dbReference>
<proteinExistence type="predicted"/>
<reference evidence="1" key="1">
    <citation type="submission" date="2023-05" db="EMBL/GenBank/DDBJ databases">
        <authorList>
            <consortium name="ELIXIR-Norway"/>
        </authorList>
    </citation>
    <scope>NUCLEOTIDE SEQUENCE</scope>
</reference>
<evidence type="ECO:0000313" key="2">
    <source>
        <dbReference type="Proteomes" id="UP001162501"/>
    </source>
</evidence>
<organism evidence="1 2">
    <name type="scientific">Rangifer tarandus platyrhynchus</name>
    <name type="common">Svalbard reindeer</name>
    <dbReference type="NCBI Taxonomy" id="3082113"/>
    <lineage>
        <taxon>Eukaryota</taxon>
        <taxon>Metazoa</taxon>
        <taxon>Chordata</taxon>
        <taxon>Craniata</taxon>
        <taxon>Vertebrata</taxon>
        <taxon>Euteleostomi</taxon>
        <taxon>Mammalia</taxon>
        <taxon>Eutheria</taxon>
        <taxon>Laurasiatheria</taxon>
        <taxon>Artiodactyla</taxon>
        <taxon>Ruminantia</taxon>
        <taxon>Pecora</taxon>
        <taxon>Cervidae</taxon>
        <taxon>Odocoileinae</taxon>
        <taxon>Rangifer</taxon>
    </lineage>
</organism>
<name>A0ACB0F8T5_RANTA</name>
<dbReference type="Proteomes" id="UP001162501">
    <property type="component" value="Chromosome 4"/>
</dbReference>
<evidence type="ECO:0000313" key="1">
    <source>
        <dbReference type="EMBL" id="CAI9709273.1"/>
    </source>
</evidence>
<accession>A0ACB0F8T5</accession>